<reference evidence="2" key="2">
    <citation type="journal article" date="2021" name="PeerJ">
        <title>Extensive microbial diversity within the chicken gut microbiome revealed by metagenomics and culture.</title>
        <authorList>
            <person name="Gilroy R."/>
            <person name="Ravi A."/>
            <person name="Getino M."/>
            <person name="Pursley I."/>
            <person name="Horton D.L."/>
            <person name="Alikhan N.F."/>
            <person name="Baker D."/>
            <person name="Gharbi K."/>
            <person name="Hall N."/>
            <person name="Watson M."/>
            <person name="Adriaenssens E.M."/>
            <person name="Foster-Nyarko E."/>
            <person name="Jarju S."/>
            <person name="Secka A."/>
            <person name="Antonio M."/>
            <person name="Oren A."/>
            <person name="Chaudhuri R.R."/>
            <person name="La Ragione R."/>
            <person name="Hildebrand F."/>
            <person name="Pallen M.J."/>
        </authorList>
    </citation>
    <scope>NUCLEOTIDE SEQUENCE</scope>
    <source>
        <strain evidence="2">ChiGjej1B1-2707</strain>
    </source>
</reference>
<organism evidence="2 3">
    <name type="scientific">Candidatus Aveggerthella stercoripullorum</name>
    <dbReference type="NCBI Taxonomy" id="2840688"/>
    <lineage>
        <taxon>Bacteria</taxon>
        <taxon>Bacillati</taxon>
        <taxon>Actinomycetota</taxon>
        <taxon>Coriobacteriia</taxon>
        <taxon>Eggerthellales</taxon>
        <taxon>Eggerthellaceae</taxon>
        <taxon>Eggerthellaceae incertae sedis</taxon>
        <taxon>Candidatus Aveggerthella</taxon>
    </lineage>
</organism>
<evidence type="ECO:0000256" key="1">
    <source>
        <dbReference type="SAM" id="Phobius"/>
    </source>
</evidence>
<name>A0A9D0ZZW1_9ACTN</name>
<accession>A0A9D0ZZW1</accession>
<gene>
    <name evidence="2" type="ORF">IAA69_03280</name>
</gene>
<keyword evidence="1" id="KW-1133">Transmembrane helix</keyword>
<protein>
    <submittedName>
        <fullName evidence="2">Uncharacterized protein</fullName>
    </submittedName>
</protein>
<comment type="caution">
    <text evidence="2">The sequence shown here is derived from an EMBL/GenBank/DDBJ whole genome shotgun (WGS) entry which is preliminary data.</text>
</comment>
<sequence>MRPLGWDKIKNATAGWKAPLFVTAVLILVVIAGSFLLTESVSRSEEEQSFERLKEETSSLAEDVHDQMVDNCDQLEIIASLIARTDDLT</sequence>
<keyword evidence="1" id="KW-0812">Transmembrane</keyword>
<reference evidence="2" key="1">
    <citation type="submission" date="2020-10" db="EMBL/GenBank/DDBJ databases">
        <authorList>
            <person name="Gilroy R."/>
        </authorList>
    </citation>
    <scope>NUCLEOTIDE SEQUENCE</scope>
    <source>
        <strain evidence="2">ChiGjej1B1-2707</strain>
    </source>
</reference>
<dbReference type="Proteomes" id="UP000824261">
    <property type="component" value="Unassembled WGS sequence"/>
</dbReference>
<evidence type="ECO:0000313" key="2">
    <source>
        <dbReference type="EMBL" id="HIR01266.1"/>
    </source>
</evidence>
<keyword evidence="1" id="KW-0472">Membrane</keyword>
<feature type="non-terminal residue" evidence="2">
    <location>
        <position position="89"/>
    </location>
</feature>
<dbReference type="AlphaFoldDB" id="A0A9D0ZZW1"/>
<evidence type="ECO:0000313" key="3">
    <source>
        <dbReference type="Proteomes" id="UP000824261"/>
    </source>
</evidence>
<feature type="transmembrane region" description="Helical" evidence="1">
    <location>
        <begin position="20"/>
        <end position="38"/>
    </location>
</feature>
<proteinExistence type="predicted"/>
<dbReference type="EMBL" id="DVGB01000039">
    <property type="protein sequence ID" value="HIR01266.1"/>
    <property type="molecule type" value="Genomic_DNA"/>
</dbReference>